<evidence type="ECO:0000313" key="2">
    <source>
        <dbReference type="EMBL" id="SDW91517.1"/>
    </source>
</evidence>
<keyword evidence="3" id="KW-1185">Reference proteome</keyword>
<evidence type="ECO:0000313" key="3">
    <source>
        <dbReference type="Proteomes" id="UP000198711"/>
    </source>
</evidence>
<evidence type="ECO:0000256" key="1">
    <source>
        <dbReference type="SAM" id="SignalP"/>
    </source>
</evidence>
<sequence length="342" mass="36162">MKQSLAKATVIGMITLATFQQAANAQAGKNLHILSTYHIASNGGWDYIAIQPNSNRVFVSHGTQVNVLDKQTGDSLGYIPNTEGVHGIAFVPALNKGYTSNGRAGNATVFNLKTLAVTGTVKTGENPDAIFYDAHSKKIAICNGRSKDLTFIDPATDKVVATVPVGGKPETAVSNEAGKIYVNVEDKNEIVVVNANTYKAEAHWSLLPGEAPTGLAIDTKTKRLFAACGDNKLLVVMNAENGAIVAKLPIGDGCDGDCFDPQLHNIYTSNGEGTITVIHEGSKDQFTVTANIPTKKSARTIALDEVTHKLYLPAADFEAQAPGATGRPKMKPGSFQILVVGN</sequence>
<reference evidence="2 3" key="1">
    <citation type="submission" date="2016-10" db="EMBL/GenBank/DDBJ databases">
        <authorList>
            <person name="Varghese N."/>
            <person name="Submissions S."/>
        </authorList>
    </citation>
    <scope>NUCLEOTIDE SEQUENCE [LARGE SCALE GENOMIC DNA]</scope>
    <source>
        <strain evidence="2 3">DSM 25353</strain>
    </source>
</reference>
<dbReference type="InterPro" id="IPR051200">
    <property type="entry name" value="Host-pathogen_enzymatic-act"/>
</dbReference>
<dbReference type="PANTHER" id="PTHR47197:SF3">
    <property type="entry name" value="DIHYDRO-HEME D1 DEHYDROGENASE"/>
    <property type="match status" value="1"/>
</dbReference>
<protein>
    <submittedName>
        <fullName evidence="2">40-residue YVTN family beta-propeller repeat-containing protein</fullName>
    </submittedName>
</protein>
<feature type="chain" id="PRO_5036445952" evidence="1">
    <location>
        <begin position="23"/>
        <end position="342"/>
    </location>
</feature>
<proteinExistence type="predicted"/>
<feature type="signal peptide" evidence="1">
    <location>
        <begin position="1"/>
        <end position="22"/>
    </location>
</feature>
<name>A0A8X8IG11_9BACT</name>
<gene>
    <name evidence="2" type="ORF">SAMN05444410_10730</name>
</gene>
<dbReference type="AlphaFoldDB" id="A0A8X8IG11"/>
<dbReference type="Proteomes" id="UP000198711">
    <property type="component" value="Unassembled WGS sequence"/>
</dbReference>
<dbReference type="RefSeq" id="WP_092723686.1">
    <property type="nucleotide sequence ID" value="NZ_FNNO01000007.1"/>
</dbReference>
<accession>A0A8X8IG11</accession>
<dbReference type="SUPFAM" id="SSF51004">
    <property type="entry name" value="C-terminal (heme d1) domain of cytochrome cd1-nitrite reductase"/>
    <property type="match status" value="1"/>
</dbReference>
<dbReference type="InterPro" id="IPR011048">
    <property type="entry name" value="Haem_d1_sf"/>
</dbReference>
<dbReference type="InterPro" id="IPR015943">
    <property type="entry name" value="WD40/YVTN_repeat-like_dom_sf"/>
</dbReference>
<comment type="caution">
    <text evidence="2">The sequence shown here is derived from an EMBL/GenBank/DDBJ whole genome shotgun (WGS) entry which is preliminary data.</text>
</comment>
<dbReference type="Gene3D" id="2.130.10.10">
    <property type="entry name" value="YVTN repeat-like/Quinoprotein amine dehydrogenase"/>
    <property type="match status" value="2"/>
</dbReference>
<keyword evidence="1" id="KW-0732">Signal</keyword>
<dbReference type="PANTHER" id="PTHR47197">
    <property type="entry name" value="PROTEIN NIRF"/>
    <property type="match status" value="1"/>
</dbReference>
<organism evidence="2 3">
    <name type="scientific">Hydrobacter penzbergensis</name>
    <dbReference type="NCBI Taxonomy" id="1235997"/>
    <lineage>
        <taxon>Bacteria</taxon>
        <taxon>Pseudomonadati</taxon>
        <taxon>Bacteroidota</taxon>
        <taxon>Chitinophagia</taxon>
        <taxon>Chitinophagales</taxon>
        <taxon>Chitinophagaceae</taxon>
        <taxon>Hydrobacter</taxon>
    </lineage>
</organism>
<dbReference type="EMBL" id="FNNO01000007">
    <property type="protein sequence ID" value="SDW91517.1"/>
    <property type="molecule type" value="Genomic_DNA"/>
</dbReference>